<feature type="compositionally biased region" description="Polar residues" evidence="1">
    <location>
        <begin position="486"/>
        <end position="522"/>
    </location>
</feature>
<organism evidence="2 3">
    <name type="scientific">Collybiopsis confluens</name>
    <dbReference type="NCBI Taxonomy" id="2823264"/>
    <lineage>
        <taxon>Eukaryota</taxon>
        <taxon>Fungi</taxon>
        <taxon>Dikarya</taxon>
        <taxon>Basidiomycota</taxon>
        <taxon>Agaricomycotina</taxon>
        <taxon>Agaricomycetes</taxon>
        <taxon>Agaricomycetidae</taxon>
        <taxon>Agaricales</taxon>
        <taxon>Marasmiineae</taxon>
        <taxon>Omphalotaceae</taxon>
        <taxon>Collybiopsis</taxon>
    </lineage>
</organism>
<feature type="compositionally biased region" description="Low complexity" evidence="1">
    <location>
        <begin position="50"/>
        <end position="77"/>
    </location>
</feature>
<dbReference type="OrthoDB" id="2563900at2759"/>
<feature type="compositionally biased region" description="Low complexity" evidence="1">
    <location>
        <begin position="1"/>
        <end position="27"/>
    </location>
</feature>
<comment type="caution">
    <text evidence="2">The sequence shown here is derived from an EMBL/GenBank/DDBJ whole genome shotgun (WGS) entry which is preliminary data.</text>
</comment>
<proteinExistence type="predicted"/>
<feature type="region of interest" description="Disordered" evidence="1">
    <location>
        <begin position="1"/>
        <end position="82"/>
    </location>
</feature>
<feature type="compositionally biased region" description="Polar residues" evidence="1">
    <location>
        <begin position="38"/>
        <end position="49"/>
    </location>
</feature>
<protein>
    <submittedName>
        <fullName evidence="2">Uncharacterized protein</fullName>
    </submittedName>
</protein>
<name>A0A8H5HCH0_9AGAR</name>
<sequence>MSKTQPESSSSSPVSSSPSSPSRSPKSANPIVDLRHVTSASVLSPRSNKPSASAIGSMTSSSIPSSPTSVHSSSSAIFERDIEPLPTSSSSILAHVQHPPAHFSPSHLSPTHLAPIHPPNPHFIPRGHTTESLEQNIPSVLDSAAEILSQMQVSSSAGGIIGDNLIVEAPAAPRSAKSDGQGSRDGRSSGWASPRSAGSFRSRSPSPFGQGHGQGSLLLSIPPGPNQGTSLSPQVGSPSPSRPTISTSAVVLNSPPTSPIELGKSSAMPETPVETPTSAYFSVKSDDELDQDVAFADEDPKTTTRDKAPAYPWSASNSPSPTSPSISFPHPTQHAQTGPSSPMSPSSPSSATSTSRAAASFSNPNTVKRLSFLSYTDLLTSTPTSTLPLSSFTSASNYGAGAGLEPPHITGVGIVTAGMGMGEGAGTSAGVTARQVSSSPRSSFIAIPAGRSHSPPSPSSSPQSQGFAAIMGSSPGKKSSFHAHALNTTFDGSTSTVTAPSSGSKRNSLAASSAKGGNSNRGSIVFLDDLVGGEWEREGLGRGLDERLEGIMT</sequence>
<dbReference type="Proteomes" id="UP000518752">
    <property type="component" value="Unassembled WGS sequence"/>
</dbReference>
<evidence type="ECO:0000256" key="1">
    <source>
        <dbReference type="SAM" id="MobiDB-lite"/>
    </source>
</evidence>
<feature type="compositionally biased region" description="Low complexity" evidence="1">
    <location>
        <begin position="339"/>
        <end position="361"/>
    </location>
</feature>
<feature type="region of interest" description="Disordered" evidence="1">
    <location>
        <begin position="172"/>
        <end position="275"/>
    </location>
</feature>
<reference evidence="2 3" key="1">
    <citation type="journal article" date="2020" name="ISME J.">
        <title>Uncovering the hidden diversity of litter-decomposition mechanisms in mushroom-forming fungi.</title>
        <authorList>
            <person name="Floudas D."/>
            <person name="Bentzer J."/>
            <person name="Ahren D."/>
            <person name="Johansson T."/>
            <person name="Persson P."/>
            <person name="Tunlid A."/>
        </authorList>
    </citation>
    <scope>NUCLEOTIDE SEQUENCE [LARGE SCALE GENOMIC DNA]</scope>
    <source>
        <strain evidence="2 3">CBS 406.79</strain>
    </source>
</reference>
<feature type="compositionally biased region" description="Low complexity" evidence="1">
    <location>
        <begin position="237"/>
        <end position="248"/>
    </location>
</feature>
<feature type="region of interest" description="Disordered" evidence="1">
    <location>
        <begin position="437"/>
        <end position="523"/>
    </location>
</feature>
<gene>
    <name evidence="2" type="ORF">D9757_007139</name>
</gene>
<feature type="compositionally biased region" description="Polar residues" evidence="1">
    <location>
        <begin position="226"/>
        <end position="236"/>
    </location>
</feature>
<feature type="compositionally biased region" description="Low complexity" evidence="1">
    <location>
        <begin position="312"/>
        <end position="331"/>
    </location>
</feature>
<feature type="compositionally biased region" description="Basic and acidic residues" evidence="1">
    <location>
        <begin position="298"/>
        <end position="308"/>
    </location>
</feature>
<evidence type="ECO:0000313" key="2">
    <source>
        <dbReference type="EMBL" id="KAF5380788.1"/>
    </source>
</evidence>
<dbReference type="AlphaFoldDB" id="A0A8H5HCH0"/>
<keyword evidence="3" id="KW-1185">Reference proteome</keyword>
<evidence type="ECO:0000313" key="3">
    <source>
        <dbReference type="Proteomes" id="UP000518752"/>
    </source>
</evidence>
<accession>A0A8H5HCH0</accession>
<dbReference type="EMBL" id="JAACJN010000062">
    <property type="protein sequence ID" value="KAF5380788.1"/>
    <property type="molecule type" value="Genomic_DNA"/>
</dbReference>
<feature type="region of interest" description="Disordered" evidence="1">
    <location>
        <begin position="295"/>
        <end position="361"/>
    </location>
</feature>